<name>A0AAW0G7V7_9APHY</name>
<sequence>MPTWQQLLVPTQAFFFAAFSESPHTFNIQSTSLSAALPGSVASTNLTCSHIYISRYHHAPYSQTRGSVIAIESHTSIVDVPT</sequence>
<protein>
    <recommendedName>
        <fullName evidence="3">Secreted protein</fullName>
    </recommendedName>
</protein>
<keyword evidence="2" id="KW-1185">Reference proteome</keyword>
<comment type="caution">
    <text evidence="1">The sequence shown here is derived from an EMBL/GenBank/DDBJ whole genome shotgun (WGS) entry which is preliminary data.</text>
</comment>
<proteinExistence type="predicted"/>
<reference evidence="1 2" key="1">
    <citation type="submission" date="2022-09" db="EMBL/GenBank/DDBJ databases">
        <authorList>
            <person name="Palmer J.M."/>
        </authorList>
    </citation>
    <scope>NUCLEOTIDE SEQUENCE [LARGE SCALE GENOMIC DNA]</scope>
    <source>
        <strain evidence="1 2">DSM 7382</strain>
    </source>
</reference>
<evidence type="ECO:0000313" key="2">
    <source>
        <dbReference type="Proteomes" id="UP001385951"/>
    </source>
</evidence>
<evidence type="ECO:0000313" key="1">
    <source>
        <dbReference type="EMBL" id="KAK7689723.1"/>
    </source>
</evidence>
<dbReference type="AlphaFoldDB" id="A0AAW0G7V7"/>
<gene>
    <name evidence="1" type="ORF">QCA50_006362</name>
</gene>
<dbReference type="Proteomes" id="UP001385951">
    <property type="component" value="Unassembled WGS sequence"/>
</dbReference>
<evidence type="ECO:0008006" key="3">
    <source>
        <dbReference type="Google" id="ProtNLM"/>
    </source>
</evidence>
<organism evidence="1 2">
    <name type="scientific">Cerrena zonata</name>
    <dbReference type="NCBI Taxonomy" id="2478898"/>
    <lineage>
        <taxon>Eukaryota</taxon>
        <taxon>Fungi</taxon>
        <taxon>Dikarya</taxon>
        <taxon>Basidiomycota</taxon>
        <taxon>Agaricomycotina</taxon>
        <taxon>Agaricomycetes</taxon>
        <taxon>Polyporales</taxon>
        <taxon>Cerrenaceae</taxon>
        <taxon>Cerrena</taxon>
    </lineage>
</organism>
<accession>A0AAW0G7V7</accession>
<dbReference type="EMBL" id="JASBNA010000007">
    <property type="protein sequence ID" value="KAK7689723.1"/>
    <property type="molecule type" value="Genomic_DNA"/>
</dbReference>